<dbReference type="AlphaFoldDB" id="A0A1H1USC5"/>
<dbReference type="Proteomes" id="UP000198963">
    <property type="component" value="Chromosome I"/>
</dbReference>
<proteinExistence type="predicted"/>
<dbReference type="STRING" id="1249933.SAMN04489797_2341"/>
<organism evidence="1 2">
    <name type="scientific">Winogradskyella sediminis</name>
    <dbReference type="NCBI Taxonomy" id="1382466"/>
    <lineage>
        <taxon>Bacteria</taxon>
        <taxon>Pseudomonadati</taxon>
        <taxon>Bacteroidota</taxon>
        <taxon>Flavobacteriia</taxon>
        <taxon>Flavobacteriales</taxon>
        <taxon>Flavobacteriaceae</taxon>
        <taxon>Winogradskyella</taxon>
    </lineage>
</organism>
<dbReference type="InterPro" id="IPR003795">
    <property type="entry name" value="DUF192"/>
</dbReference>
<dbReference type="Gene3D" id="2.60.120.1140">
    <property type="entry name" value="Protein of unknown function DUF192"/>
    <property type="match status" value="1"/>
</dbReference>
<dbReference type="PANTHER" id="PTHR37953:SF1">
    <property type="entry name" value="UPF0127 PROTEIN MJ1496"/>
    <property type="match status" value="1"/>
</dbReference>
<dbReference type="PROSITE" id="PS51257">
    <property type="entry name" value="PROKAR_LIPOPROTEIN"/>
    <property type="match status" value="1"/>
</dbReference>
<dbReference type="EMBL" id="LT629774">
    <property type="protein sequence ID" value="SDS75498.1"/>
    <property type="molecule type" value="Genomic_DNA"/>
</dbReference>
<reference evidence="1 2" key="1">
    <citation type="submission" date="2016-10" db="EMBL/GenBank/DDBJ databases">
        <authorList>
            <person name="Varghese N."/>
            <person name="Submissions S."/>
        </authorList>
    </citation>
    <scope>NUCLEOTIDE SEQUENCE [LARGE SCALE GENOMIC DNA]</scope>
    <source>
        <strain evidence="1 2">RHA_55</strain>
    </source>
</reference>
<dbReference type="Pfam" id="PF02643">
    <property type="entry name" value="DUF192"/>
    <property type="match status" value="1"/>
</dbReference>
<dbReference type="RefSeq" id="WP_092446865.1">
    <property type="nucleotide sequence ID" value="NZ_LT629774.1"/>
</dbReference>
<evidence type="ECO:0008006" key="3">
    <source>
        <dbReference type="Google" id="ProtNLM"/>
    </source>
</evidence>
<gene>
    <name evidence="1" type="ORF">SAMN04489797_2341</name>
</gene>
<accession>A0A1H1USC5</accession>
<evidence type="ECO:0000313" key="1">
    <source>
        <dbReference type="EMBL" id="SDS75498.1"/>
    </source>
</evidence>
<dbReference type="PANTHER" id="PTHR37953">
    <property type="entry name" value="UPF0127 PROTEIN MJ1496"/>
    <property type="match status" value="1"/>
</dbReference>
<dbReference type="InterPro" id="IPR038695">
    <property type="entry name" value="Saro_0823-like_sf"/>
</dbReference>
<evidence type="ECO:0000313" key="2">
    <source>
        <dbReference type="Proteomes" id="UP000198963"/>
    </source>
</evidence>
<keyword evidence="2" id="KW-1185">Reference proteome</keyword>
<sequence>MRIPPILKSVVIVFGLVLLLSCKEEKKTITEDKVVVSFKKEGTLTLKKADSDAIIKTIDIEIADDEYTTQTGLMYRTKLETNHGMLFIFPNVQMRSFYMKNTKIPLDIIYIAEDLTIVSFQKNAKPMDETSLPSEAPAKYVLEINGGLSDAWQLEIGDKISFEILE</sequence>
<name>A0A1H1USC5_9FLAO</name>
<protein>
    <recommendedName>
        <fullName evidence="3">DUF192 domain-containing protein</fullName>
    </recommendedName>
</protein>